<dbReference type="AlphaFoldDB" id="A0A484APF3"/>
<keyword evidence="3" id="KW-1185">Reference proteome</keyword>
<organism evidence="2 3">
    <name type="scientific">Drosophila navojoa</name>
    <name type="common">Fruit fly</name>
    <dbReference type="NCBI Taxonomy" id="7232"/>
    <lineage>
        <taxon>Eukaryota</taxon>
        <taxon>Metazoa</taxon>
        <taxon>Ecdysozoa</taxon>
        <taxon>Arthropoda</taxon>
        <taxon>Hexapoda</taxon>
        <taxon>Insecta</taxon>
        <taxon>Pterygota</taxon>
        <taxon>Neoptera</taxon>
        <taxon>Endopterygota</taxon>
        <taxon>Diptera</taxon>
        <taxon>Brachycera</taxon>
        <taxon>Muscomorpha</taxon>
        <taxon>Ephydroidea</taxon>
        <taxon>Drosophilidae</taxon>
        <taxon>Drosophila</taxon>
    </lineage>
</organism>
<gene>
    <name evidence="2" type="ORF">AWZ03_014861</name>
</gene>
<dbReference type="Proteomes" id="UP000295192">
    <property type="component" value="Unassembled WGS sequence"/>
</dbReference>
<evidence type="ECO:0000313" key="3">
    <source>
        <dbReference type="Proteomes" id="UP000295192"/>
    </source>
</evidence>
<feature type="non-terminal residue" evidence="2">
    <location>
        <position position="1"/>
    </location>
</feature>
<sequence length="60" mass="7050">YVAKARVTRPTPPPPSKNPMQFVQIKPCNLYQTAQEQLKKAEEVKKLKEVKKEEPEEWQN</sequence>
<evidence type="ECO:0000256" key="1">
    <source>
        <dbReference type="SAM" id="MobiDB-lite"/>
    </source>
</evidence>
<evidence type="ECO:0000313" key="2">
    <source>
        <dbReference type="EMBL" id="TDG38717.1"/>
    </source>
</evidence>
<feature type="region of interest" description="Disordered" evidence="1">
    <location>
        <begin position="1"/>
        <end position="21"/>
    </location>
</feature>
<accession>A0A484APF3</accession>
<protein>
    <submittedName>
        <fullName evidence="2">Uncharacterized protein</fullName>
    </submittedName>
</protein>
<comment type="caution">
    <text evidence="2">The sequence shown here is derived from an EMBL/GenBank/DDBJ whole genome shotgun (WGS) entry which is preliminary data.</text>
</comment>
<name>A0A484APF3_DRONA</name>
<dbReference type="EMBL" id="LSRL02002137">
    <property type="protein sequence ID" value="TDG38717.1"/>
    <property type="molecule type" value="Genomic_DNA"/>
</dbReference>
<dbReference type="STRING" id="7232.A0A484APF3"/>
<proteinExistence type="predicted"/>
<reference evidence="2 3" key="1">
    <citation type="journal article" date="2019" name="J. Hered.">
        <title>An Improved Genome Assembly for Drosophila navojoa, the Basal Species in the mojavensis Cluster.</title>
        <authorList>
            <person name="Vanderlinde T."/>
            <person name="Dupim E.G."/>
            <person name="Nazario-Yepiz N.O."/>
            <person name="Carvalho A.B."/>
        </authorList>
    </citation>
    <scope>NUCLEOTIDE SEQUENCE [LARGE SCALE GENOMIC DNA]</scope>
    <source>
        <strain evidence="2">Navoj_Jal97</strain>
        <tissue evidence="2">Whole organism</tissue>
    </source>
</reference>
<feature type="non-terminal residue" evidence="2">
    <location>
        <position position="60"/>
    </location>
</feature>